<feature type="compositionally biased region" description="Polar residues" evidence="1">
    <location>
        <begin position="1"/>
        <end position="19"/>
    </location>
</feature>
<dbReference type="PANTHER" id="PTHR34361">
    <property type="entry name" value="OS08G0157800 PROTEIN"/>
    <property type="match status" value="1"/>
</dbReference>
<sequence length="591" mass="64762">MESNTNWKSQPRNSASRLSASAEPFTSKRPPALLSKAHSFKPLSSCFDPETPSLGDYSPFHWQSYTPEALPEGLDLNNYGAILHGSEFLGSNCFANTANTVGSPYFGPSSDVGVNEKDTGNSISDPSLEKEAIVQVNCSSLDALLFAYGHLGNFNRKKRIANFGPRLSREGYEARRRSKSLDGTHDSLSRKSTGTSEGGAEPKSQPMEQISAENPSLIKSSYRITPITISRSSGVSSAPIISNFPLNAKPKDPEGCGKAEGSFILVDKNDLNSKEPDEDSPCWRGTMNSPKSPFRLSQSAETKFPENTSEARWTLNPMAPHFIPRSAERRLNWTGSSDSDEIRELGKDSLRDKGGSLCMLGPEVVPPILEEENITSHKNIVTGVDLQVPKNDVEDVSASEAFLRISYWLSMCPSLDAELVVDTMNDFSEFLVRKCSESHVLSEPLLGKIQSIIQNLSNCNGERDPGRSFTPPNESSAAILKIPNIETGRKVVTAASELDNVSDSRQQKTDSSLFMKKEWDSRTFIGNIGAEIAQADSNASVAGLEMDQRMSPQTLLYKNLWLQAMEELHSMKSRSLRSMKSGVERSSGRVS</sequence>
<evidence type="ECO:0000313" key="5">
    <source>
        <dbReference type="RefSeq" id="XP_031374456.1"/>
    </source>
</evidence>
<dbReference type="Proteomes" id="UP000197138">
    <property type="component" value="Unassembled WGS sequence"/>
</dbReference>
<name>A0A218WHT6_PUNGR</name>
<dbReference type="OrthoDB" id="1649072at2759"/>
<dbReference type="AlphaFoldDB" id="A0A218WHT6"/>
<evidence type="ECO:0000313" key="3">
    <source>
        <dbReference type="Proteomes" id="UP000197138"/>
    </source>
</evidence>
<evidence type="ECO:0000313" key="4">
    <source>
        <dbReference type="Proteomes" id="UP000515151"/>
    </source>
</evidence>
<feature type="compositionally biased region" description="Polar residues" evidence="1">
    <location>
        <begin position="206"/>
        <end position="215"/>
    </location>
</feature>
<feature type="region of interest" description="Disordered" evidence="1">
    <location>
        <begin position="270"/>
        <end position="297"/>
    </location>
</feature>
<dbReference type="Proteomes" id="UP000515151">
    <property type="component" value="Chromosome 1"/>
</dbReference>
<reference evidence="5" key="4">
    <citation type="submission" date="2025-04" db="UniProtKB">
        <authorList>
            <consortium name="RefSeq"/>
        </authorList>
    </citation>
    <scope>IDENTIFICATION</scope>
    <source>
        <tissue evidence="5">Leaf</tissue>
    </source>
</reference>
<proteinExistence type="predicted"/>
<dbReference type="GeneID" id="116189064"/>
<keyword evidence="4" id="KW-1185">Reference proteome</keyword>
<reference evidence="3" key="1">
    <citation type="journal article" date="2017" name="Plant J.">
        <title>The pomegranate (Punica granatum L.) genome and the genomics of punicalagin biosynthesis.</title>
        <authorList>
            <person name="Qin G."/>
            <person name="Xu C."/>
            <person name="Ming R."/>
            <person name="Tang H."/>
            <person name="Guyot R."/>
            <person name="Kramer E.M."/>
            <person name="Hu Y."/>
            <person name="Yi X."/>
            <person name="Qi Y."/>
            <person name="Xu X."/>
            <person name="Gao Z."/>
            <person name="Pan H."/>
            <person name="Jian J."/>
            <person name="Tian Y."/>
            <person name="Yue Z."/>
            <person name="Xu Y."/>
        </authorList>
    </citation>
    <scope>NUCLEOTIDE SEQUENCE [LARGE SCALE GENOMIC DNA]</scope>
    <source>
        <strain evidence="3">cv. Dabenzi</strain>
    </source>
</reference>
<feature type="region of interest" description="Disordered" evidence="1">
    <location>
        <begin position="1"/>
        <end position="33"/>
    </location>
</feature>
<reference evidence="2" key="2">
    <citation type="submission" date="2017-06" db="EMBL/GenBank/DDBJ databases">
        <title>The pomegranate genome and the genomics of punicalagin biosynthesis.</title>
        <authorList>
            <person name="Xu C."/>
        </authorList>
    </citation>
    <scope>NUCLEOTIDE SEQUENCE [LARGE SCALE GENOMIC DNA]</scope>
    <source>
        <tissue evidence="2">Fresh leaf</tissue>
    </source>
</reference>
<reference evidence="4" key="3">
    <citation type="journal article" date="2020" name="Plant Biotechnol. J.">
        <title>The pomegranate (Punica granatum L.) draft genome dissects genetic divergence between soft- and hard-seeded cultivars.</title>
        <authorList>
            <person name="Luo X."/>
            <person name="Li H."/>
            <person name="Wu Z."/>
            <person name="Yao W."/>
            <person name="Zhao P."/>
            <person name="Cao D."/>
            <person name="Yu H."/>
            <person name="Li K."/>
            <person name="Poudel K."/>
            <person name="Zhao D."/>
            <person name="Zhang F."/>
            <person name="Xia X."/>
            <person name="Chen L."/>
            <person name="Wang Q."/>
            <person name="Jing D."/>
            <person name="Cao S."/>
        </authorList>
    </citation>
    <scope>NUCLEOTIDE SEQUENCE [LARGE SCALE GENOMIC DNA]</scope>
</reference>
<dbReference type="EMBL" id="MTKT01004293">
    <property type="protein sequence ID" value="OWM72246.1"/>
    <property type="molecule type" value="Genomic_DNA"/>
</dbReference>
<evidence type="ECO:0000256" key="1">
    <source>
        <dbReference type="SAM" id="MobiDB-lite"/>
    </source>
</evidence>
<feature type="compositionally biased region" description="Basic and acidic residues" evidence="1">
    <location>
        <begin position="171"/>
        <end position="189"/>
    </location>
</feature>
<protein>
    <submittedName>
        <fullName evidence="5">Uncharacterized protein LOC116189064 isoform X1</fullName>
    </submittedName>
</protein>
<dbReference type="PANTHER" id="PTHR34361:SF6">
    <property type="entry name" value="POX DOMAIN-CONTAINING PROTEIN"/>
    <property type="match status" value="1"/>
</dbReference>
<evidence type="ECO:0000313" key="2">
    <source>
        <dbReference type="EMBL" id="OWM72246.1"/>
    </source>
</evidence>
<dbReference type="RefSeq" id="XP_031374456.1">
    <property type="nucleotide sequence ID" value="XM_031518596.1"/>
</dbReference>
<feature type="region of interest" description="Disordered" evidence="1">
    <location>
        <begin position="171"/>
        <end position="215"/>
    </location>
</feature>
<gene>
    <name evidence="5" type="primary">LOC116189064</name>
    <name evidence="2" type="ORF">CDL15_Pgr018131</name>
</gene>
<organism evidence="2 3">
    <name type="scientific">Punica granatum</name>
    <name type="common">Pomegranate</name>
    <dbReference type="NCBI Taxonomy" id="22663"/>
    <lineage>
        <taxon>Eukaryota</taxon>
        <taxon>Viridiplantae</taxon>
        <taxon>Streptophyta</taxon>
        <taxon>Embryophyta</taxon>
        <taxon>Tracheophyta</taxon>
        <taxon>Spermatophyta</taxon>
        <taxon>Magnoliopsida</taxon>
        <taxon>eudicotyledons</taxon>
        <taxon>Gunneridae</taxon>
        <taxon>Pentapetalae</taxon>
        <taxon>rosids</taxon>
        <taxon>malvids</taxon>
        <taxon>Myrtales</taxon>
        <taxon>Lythraceae</taxon>
        <taxon>Punica</taxon>
    </lineage>
</organism>
<accession>A0A218WHT6</accession>
<feature type="compositionally biased region" description="Polar residues" evidence="1">
    <location>
        <begin position="286"/>
        <end position="297"/>
    </location>
</feature>